<comment type="caution">
    <text evidence="4">The sequence shown here is derived from an EMBL/GenBank/DDBJ whole genome shotgun (WGS) entry which is preliminary data.</text>
</comment>
<evidence type="ECO:0000259" key="3">
    <source>
        <dbReference type="SMART" id="SM00846"/>
    </source>
</evidence>
<dbReference type="InterPro" id="IPR020829">
    <property type="entry name" value="GlycerAld_3-P_DH_cat"/>
</dbReference>
<dbReference type="PIRSF" id="PIRSF000149">
    <property type="entry name" value="GAP_DH"/>
    <property type="match status" value="1"/>
</dbReference>
<dbReference type="Gene3D" id="3.30.360.10">
    <property type="entry name" value="Dihydrodipicolinate Reductase, domain 2"/>
    <property type="match status" value="1"/>
</dbReference>
<accession>A0A644T5H8</accession>
<dbReference type="SUPFAM" id="SSF55347">
    <property type="entry name" value="Glyceraldehyde-3-phosphate dehydrogenase-like, C-terminal domain"/>
    <property type="match status" value="1"/>
</dbReference>
<dbReference type="FunFam" id="3.30.360.10:FF:000002">
    <property type="entry name" value="Glyceraldehyde-3-phosphate dehydrogenase"/>
    <property type="match status" value="1"/>
</dbReference>
<dbReference type="Pfam" id="PF02800">
    <property type="entry name" value="Gp_dh_C"/>
    <property type="match status" value="1"/>
</dbReference>
<protein>
    <submittedName>
        <fullName evidence="4">Glyceraldehyde-3-phosphate dehydrogenase</fullName>
        <ecNumber evidence="4">1.2.1.12</ecNumber>
    </submittedName>
</protein>
<dbReference type="GO" id="GO:0051287">
    <property type="term" value="F:NAD binding"/>
    <property type="evidence" value="ECO:0007669"/>
    <property type="project" value="InterPro"/>
</dbReference>
<dbReference type="InterPro" id="IPR020828">
    <property type="entry name" value="GlycerAld_3-P_DH_NAD(P)-bd"/>
</dbReference>
<dbReference type="CDD" id="cd18126">
    <property type="entry name" value="GAPDH_I_C"/>
    <property type="match status" value="1"/>
</dbReference>
<dbReference type="EMBL" id="VSSQ01000017">
    <property type="protein sequence ID" value="MPL62173.1"/>
    <property type="molecule type" value="Genomic_DNA"/>
</dbReference>
<name>A0A644T5H8_9ZZZZ</name>
<dbReference type="InterPro" id="IPR020831">
    <property type="entry name" value="GlycerAld/Erythrose_P_DH"/>
</dbReference>
<dbReference type="CDD" id="cd05214">
    <property type="entry name" value="GAPDH_I_N"/>
    <property type="match status" value="1"/>
</dbReference>
<dbReference type="InterPro" id="IPR036291">
    <property type="entry name" value="NAD(P)-bd_dom_sf"/>
</dbReference>
<evidence type="ECO:0000256" key="1">
    <source>
        <dbReference type="ARBA" id="ARBA00007406"/>
    </source>
</evidence>
<dbReference type="Pfam" id="PF00044">
    <property type="entry name" value="Gp_dh_N"/>
    <property type="match status" value="1"/>
</dbReference>
<dbReference type="SMART" id="SM00846">
    <property type="entry name" value="Gp_dh_N"/>
    <property type="match status" value="1"/>
</dbReference>
<proteinExistence type="inferred from homology"/>
<dbReference type="PANTHER" id="PTHR43148">
    <property type="entry name" value="GLYCERALDEHYDE-3-PHOSPHATE DEHYDROGENASE 2"/>
    <property type="match status" value="1"/>
</dbReference>
<dbReference type="PRINTS" id="PR00078">
    <property type="entry name" value="G3PDHDRGNASE"/>
</dbReference>
<evidence type="ECO:0000256" key="2">
    <source>
        <dbReference type="ARBA" id="ARBA00023002"/>
    </source>
</evidence>
<dbReference type="EC" id="1.2.1.12" evidence="4"/>
<comment type="similarity">
    <text evidence="1">Belongs to the glyceraldehyde-3-phosphate dehydrogenase family.</text>
</comment>
<sequence>MRKIAINGFGRIGRAFLKLALMDEKALKEIDIVAINDLGDLDNMIYLLNYDTVYRQKSFRNIEAKIINEKEKYLVLVLPNGNKKEIRFLSEKDPNIFIQDKIWNSLGVEIVVECTGAFVSADKSHFHIESGAKRVILSAPAKDLKNSMRKSDTVLMGINEEKLKDSVITSNASCTTNAGSPAIAILDEAIGIEKAILNTVHSYTASQALIDGSSKKGYREGRAAAQNIIPSTTGAAIAFTKAYPKLEGLFDGLSIRVPTISGSIADITFISKRNTSTEEINRILTNASKEERWKNLLAVSDEDLVSSDILGLRYAGIVDLQMTKVVDGNLVKILIWYDNEVGYANTLIEHTVKVAKIL</sequence>
<feature type="domain" description="Glyceraldehyde 3-phosphate dehydrogenase NAD(P) binding" evidence="3">
    <location>
        <begin position="2"/>
        <end position="174"/>
    </location>
</feature>
<gene>
    <name evidence="4" type="primary">gap_3</name>
    <name evidence="4" type="ORF">SDC9_07777</name>
</gene>
<organism evidence="4">
    <name type="scientific">bioreactor metagenome</name>
    <dbReference type="NCBI Taxonomy" id="1076179"/>
    <lineage>
        <taxon>unclassified sequences</taxon>
        <taxon>metagenomes</taxon>
        <taxon>ecological metagenomes</taxon>
    </lineage>
</organism>
<evidence type="ECO:0000313" key="4">
    <source>
        <dbReference type="EMBL" id="MPL62173.1"/>
    </source>
</evidence>
<reference evidence="4" key="1">
    <citation type="submission" date="2019-08" db="EMBL/GenBank/DDBJ databases">
        <authorList>
            <person name="Kucharzyk K."/>
            <person name="Murdoch R.W."/>
            <person name="Higgins S."/>
            <person name="Loffler F."/>
        </authorList>
    </citation>
    <scope>NUCLEOTIDE SEQUENCE</scope>
</reference>
<keyword evidence="2 4" id="KW-0560">Oxidoreductase</keyword>
<dbReference type="GO" id="GO:0004365">
    <property type="term" value="F:glyceraldehyde-3-phosphate dehydrogenase (NAD+) (phosphorylating) activity"/>
    <property type="evidence" value="ECO:0007669"/>
    <property type="project" value="UniProtKB-EC"/>
</dbReference>
<dbReference type="FunFam" id="3.40.50.720:FF:000001">
    <property type="entry name" value="Glyceraldehyde-3-phosphate dehydrogenase"/>
    <property type="match status" value="1"/>
</dbReference>
<dbReference type="SUPFAM" id="SSF51735">
    <property type="entry name" value="NAD(P)-binding Rossmann-fold domains"/>
    <property type="match status" value="1"/>
</dbReference>
<dbReference type="Gene3D" id="3.40.50.720">
    <property type="entry name" value="NAD(P)-binding Rossmann-like Domain"/>
    <property type="match status" value="1"/>
</dbReference>
<dbReference type="AlphaFoldDB" id="A0A644T5H8"/>